<sequence>MPKAVNMTRLQKSSAAALLLLAGAGLSTSALAQNMPSGLPAEPAASAAVQDNGVLYRELTRGIYEVRYNPRDDALYVASALAIPGVKGGIVYKLNADTLEPVGAIHTDRGNFALALNADGSRLYATNSLEHSVTAFNLEDNSIIGRLDLNEVGPDGNKFGPRQVIHDAANGALYIGAVGDPGVIWVVDADTLQLRHTIREAGKWVTGLAIHPRTGDLYAANGGGEILVIDTASYAIKRRFRPAGDAEALLLNFAFDVDSNRLYVTDHSKLKTVLIVNPDTGEKIGDIPEAGESMAILLHPQRRELYVTNRERGTVSVWDADTHALKRTVRAGPNPNSLALSADGQTLFVTVKTPFTSTYSASGVESIVRIPLDVAAPPAAPRP</sequence>
<dbReference type="InterPro" id="IPR051200">
    <property type="entry name" value="Host-pathogen_enzymatic-act"/>
</dbReference>
<evidence type="ECO:0000256" key="1">
    <source>
        <dbReference type="SAM" id="SignalP"/>
    </source>
</evidence>
<gene>
    <name evidence="2" type="ORF">V8J38_10110</name>
</gene>
<dbReference type="PANTHER" id="PTHR47197">
    <property type="entry name" value="PROTEIN NIRF"/>
    <property type="match status" value="1"/>
</dbReference>
<evidence type="ECO:0000313" key="3">
    <source>
        <dbReference type="Proteomes" id="UP001363460"/>
    </source>
</evidence>
<organism evidence="2 3">
    <name type="scientific">Brevundimonas olei</name>
    <dbReference type="NCBI Taxonomy" id="657642"/>
    <lineage>
        <taxon>Bacteria</taxon>
        <taxon>Pseudomonadati</taxon>
        <taxon>Pseudomonadota</taxon>
        <taxon>Alphaproteobacteria</taxon>
        <taxon>Caulobacterales</taxon>
        <taxon>Caulobacteraceae</taxon>
        <taxon>Brevundimonas</taxon>
    </lineage>
</organism>
<keyword evidence="1" id="KW-0732">Signal</keyword>
<accession>A0ABZ2ICV8</accession>
<dbReference type="Proteomes" id="UP001363460">
    <property type="component" value="Chromosome"/>
</dbReference>
<dbReference type="EMBL" id="CP146369">
    <property type="protein sequence ID" value="WWT53614.1"/>
    <property type="molecule type" value="Genomic_DNA"/>
</dbReference>
<feature type="signal peptide" evidence="1">
    <location>
        <begin position="1"/>
        <end position="32"/>
    </location>
</feature>
<dbReference type="RefSeq" id="WP_291783734.1">
    <property type="nucleotide sequence ID" value="NZ_CP146369.1"/>
</dbReference>
<proteinExistence type="predicted"/>
<dbReference type="Gene3D" id="2.130.10.10">
    <property type="entry name" value="YVTN repeat-like/Quinoprotein amine dehydrogenase"/>
    <property type="match status" value="1"/>
</dbReference>
<dbReference type="InterPro" id="IPR011048">
    <property type="entry name" value="Haem_d1_sf"/>
</dbReference>
<keyword evidence="3" id="KW-1185">Reference proteome</keyword>
<protein>
    <submittedName>
        <fullName evidence="2">YncE family protein</fullName>
    </submittedName>
</protein>
<name>A0ABZ2ICV8_9CAUL</name>
<reference evidence="2 3" key="1">
    <citation type="submission" date="2024-02" db="EMBL/GenBank/DDBJ databases">
        <title>Distribution and functional of Brevundimonas-related endobacteria within Verticillium dahliae.</title>
        <authorList>
            <person name="Zeng H."/>
        </authorList>
    </citation>
    <scope>NUCLEOTIDE SEQUENCE [LARGE SCALE GENOMIC DNA]</scope>
    <source>
        <strain evidence="2 3">TRM 44200</strain>
    </source>
</reference>
<dbReference type="InterPro" id="IPR015943">
    <property type="entry name" value="WD40/YVTN_repeat-like_dom_sf"/>
</dbReference>
<feature type="chain" id="PRO_5045742130" evidence="1">
    <location>
        <begin position="33"/>
        <end position="383"/>
    </location>
</feature>
<dbReference type="SUPFAM" id="SSF51004">
    <property type="entry name" value="C-terminal (heme d1) domain of cytochrome cd1-nitrite reductase"/>
    <property type="match status" value="1"/>
</dbReference>
<dbReference type="PANTHER" id="PTHR47197:SF3">
    <property type="entry name" value="DIHYDRO-HEME D1 DEHYDROGENASE"/>
    <property type="match status" value="1"/>
</dbReference>
<evidence type="ECO:0000313" key="2">
    <source>
        <dbReference type="EMBL" id="WWT53614.1"/>
    </source>
</evidence>